<organism evidence="2 3">
    <name type="scientific">Jatrophihabitans cynanchi</name>
    <dbReference type="NCBI Taxonomy" id="2944128"/>
    <lineage>
        <taxon>Bacteria</taxon>
        <taxon>Bacillati</taxon>
        <taxon>Actinomycetota</taxon>
        <taxon>Actinomycetes</taxon>
        <taxon>Jatrophihabitantales</taxon>
        <taxon>Jatrophihabitantaceae</taxon>
        <taxon>Jatrophihabitans</taxon>
    </lineage>
</organism>
<proteinExistence type="predicted"/>
<feature type="transmembrane region" description="Helical" evidence="1">
    <location>
        <begin position="6"/>
        <end position="23"/>
    </location>
</feature>
<keyword evidence="3" id="KW-1185">Reference proteome</keyword>
<keyword evidence="1" id="KW-1133">Transmembrane helix</keyword>
<keyword evidence="1" id="KW-0812">Transmembrane</keyword>
<keyword evidence="1" id="KW-0472">Membrane</keyword>
<protein>
    <submittedName>
        <fullName evidence="2">Uncharacterized protein</fullName>
    </submittedName>
</protein>
<dbReference type="Proteomes" id="UP001164693">
    <property type="component" value="Chromosome"/>
</dbReference>
<evidence type="ECO:0000313" key="2">
    <source>
        <dbReference type="EMBL" id="WAX56196.1"/>
    </source>
</evidence>
<dbReference type="RefSeq" id="WP_269442726.1">
    <property type="nucleotide sequence ID" value="NZ_CP097463.1"/>
</dbReference>
<sequence>MAWALWLSAPVGATVLAALWAWWRARPKRPLDTDAAMQAHRDYLAALTVPARGTERVGPDD</sequence>
<evidence type="ECO:0000256" key="1">
    <source>
        <dbReference type="SAM" id="Phobius"/>
    </source>
</evidence>
<reference evidence="2" key="1">
    <citation type="submission" date="2022-05" db="EMBL/GenBank/DDBJ databases">
        <title>Jatrophihabitans sp. SB3-54 whole genome sequence.</title>
        <authorList>
            <person name="Suh M.K."/>
            <person name="Eom M.K."/>
            <person name="Kim J.S."/>
            <person name="Kim H.S."/>
            <person name="Do H.E."/>
            <person name="Shin Y.K."/>
            <person name="Lee J.-S."/>
        </authorList>
    </citation>
    <scope>NUCLEOTIDE SEQUENCE</scope>
    <source>
        <strain evidence="2">SB3-54</strain>
    </source>
</reference>
<dbReference type="EMBL" id="CP097463">
    <property type="protein sequence ID" value="WAX56196.1"/>
    <property type="molecule type" value="Genomic_DNA"/>
</dbReference>
<gene>
    <name evidence="2" type="ORF">M6B22_16865</name>
</gene>
<name>A0ABY7JZA8_9ACTN</name>
<evidence type="ECO:0000313" key="3">
    <source>
        <dbReference type="Proteomes" id="UP001164693"/>
    </source>
</evidence>
<accession>A0ABY7JZA8</accession>